<dbReference type="Pfam" id="PF13006">
    <property type="entry name" value="Nterm_IS4"/>
    <property type="match status" value="1"/>
</dbReference>
<dbReference type="GO" id="GO:0004803">
    <property type="term" value="F:transposase activity"/>
    <property type="evidence" value="ECO:0007669"/>
    <property type="project" value="InterPro"/>
</dbReference>
<dbReference type="GO" id="GO:0006313">
    <property type="term" value="P:DNA transposition"/>
    <property type="evidence" value="ECO:0007669"/>
    <property type="project" value="InterPro"/>
</dbReference>
<dbReference type="Pfam" id="PF01609">
    <property type="entry name" value="DDE_Tnp_1"/>
    <property type="match status" value="1"/>
</dbReference>
<evidence type="ECO:0000313" key="3">
    <source>
        <dbReference type="EMBL" id="QCP49489.1"/>
    </source>
</evidence>
<proteinExistence type="predicted"/>
<sequence>MLTFVAMLVDDLPLLVDSHPPFEWDRLGEHLPYEWIEQAVQASGSASLRRRRLPAQQVVWLVIALALYRHQSISEVVDGLELALPAPDASFVSKSAITQARQRTGAAPLAWLFHESARNWVAQDQAQYLFKGFSLFAMDGTTLRTADSAANRRHFGASAAVHDRVGSYPQLRAVTLTAIPTHLVRDVEFGPYDVNEMISARELMPRVPENSITVFDKGFLSAQLLCSLVAGGENRHFIIPAKSNTRWEVLSGESGDQMVRMRVSPQARKACPELPESWQARAVLAVDAGGRQRVLLTSLSDRQRFKAGDIVSCYERRWQIETSYRELKQSMLGMELTLRSQTVEGVYQEFWGALIAYNLIRLEMAKAALEAGRTPEELSFIRAFHTIQYEMTWAAVTRSYGKLPALLARLRERLKQLPNEKRPGRSCARAVKSRPFRYTVRYLKRDLN</sequence>
<dbReference type="EMBL" id="CP040077">
    <property type="protein sequence ID" value="QCP49489.1"/>
    <property type="molecule type" value="Genomic_DNA"/>
</dbReference>
<evidence type="ECO:0000313" key="6">
    <source>
        <dbReference type="Proteomes" id="UP000298656"/>
    </source>
</evidence>
<dbReference type="InterPro" id="IPR047952">
    <property type="entry name" value="Transpos_IS4"/>
</dbReference>
<dbReference type="EMBL" id="CP040077">
    <property type="protein sequence ID" value="QCP51703.1"/>
    <property type="molecule type" value="Genomic_DNA"/>
</dbReference>
<evidence type="ECO:0000313" key="4">
    <source>
        <dbReference type="EMBL" id="QCP51703.1"/>
    </source>
</evidence>
<evidence type="ECO:0000259" key="1">
    <source>
        <dbReference type="Pfam" id="PF01609"/>
    </source>
</evidence>
<protein>
    <submittedName>
        <fullName evidence="4">IS4 family transposase</fullName>
    </submittedName>
</protein>
<dbReference type="PANTHER" id="PTHR37529:SF1">
    <property type="entry name" value="TRANSPOSASE INSG FOR INSERTION SEQUENCE ELEMENT IS4-RELATED"/>
    <property type="match status" value="1"/>
</dbReference>
<dbReference type="NCBIfam" id="NF033592">
    <property type="entry name" value="transpos_IS4_1"/>
    <property type="match status" value="1"/>
</dbReference>
<feature type="domain" description="Transposase IS4 N-terminal" evidence="2">
    <location>
        <begin position="25"/>
        <end position="113"/>
    </location>
</feature>
<evidence type="ECO:0000259" key="2">
    <source>
        <dbReference type="Pfam" id="PF13006"/>
    </source>
</evidence>
<dbReference type="PANTHER" id="PTHR37529">
    <property type="entry name" value="TRANSPOSASE INSG FOR INSERTION SEQUENCE ELEMENT IS4-RELATED"/>
    <property type="match status" value="1"/>
</dbReference>
<dbReference type="AlphaFoldDB" id="A0A4P8IW55"/>
<dbReference type="InterPro" id="IPR024473">
    <property type="entry name" value="Transposases_IS4_N"/>
</dbReference>
<dbReference type="Proteomes" id="UP000298656">
    <property type="component" value="Chromosome 1"/>
</dbReference>
<feature type="domain" description="Transposase IS4-like" evidence="1">
    <location>
        <begin position="134"/>
        <end position="359"/>
    </location>
</feature>
<accession>A0A4P8IW55</accession>
<dbReference type="Proteomes" id="UP000298656">
    <property type="component" value="Chromosome 2"/>
</dbReference>
<dbReference type="InterPro" id="IPR002559">
    <property type="entry name" value="Transposase_11"/>
</dbReference>
<dbReference type="OrthoDB" id="9796012at2"/>
<dbReference type="InterPro" id="IPR012337">
    <property type="entry name" value="RNaseH-like_sf"/>
</dbReference>
<dbReference type="Gene3D" id="3.90.350.10">
    <property type="entry name" value="Transposase Inhibitor Protein From Tn5, Chain A, domain 1"/>
    <property type="match status" value="1"/>
</dbReference>
<name>A0A4P8IW55_9BURK</name>
<dbReference type="KEGG" id="tvl:FAZ95_08835"/>
<dbReference type="SUPFAM" id="SSF53098">
    <property type="entry name" value="Ribonuclease H-like"/>
    <property type="match status" value="1"/>
</dbReference>
<dbReference type="EMBL" id="CP040078">
    <property type="protein sequence ID" value="QCP54913.1"/>
    <property type="molecule type" value="Genomic_DNA"/>
</dbReference>
<keyword evidence="6" id="KW-1185">Reference proteome</keyword>
<dbReference type="GO" id="GO:0003677">
    <property type="term" value="F:DNA binding"/>
    <property type="evidence" value="ECO:0007669"/>
    <property type="project" value="InterPro"/>
</dbReference>
<reference evidence="4 6" key="1">
    <citation type="submission" date="2019-05" db="EMBL/GenBank/DDBJ databases">
        <title>Burkholderia sp. DHOD12, isolated from subtropical forest soil.</title>
        <authorList>
            <person name="Gao Z.-H."/>
            <person name="Qiu L.-H."/>
        </authorList>
    </citation>
    <scope>NUCLEOTIDE SEQUENCE [LARGE SCALE GENOMIC DNA]</scope>
    <source>
        <strain evidence="4 6">DHOD12</strain>
    </source>
</reference>
<dbReference type="KEGG" id="tvl:FAZ95_30060"/>
<evidence type="ECO:0000313" key="5">
    <source>
        <dbReference type="EMBL" id="QCP54913.1"/>
    </source>
</evidence>
<organism evidence="4 6">
    <name type="scientific">Trinickia violacea</name>
    <dbReference type="NCBI Taxonomy" id="2571746"/>
    <lineage>
        <taxon>Bacteria</taxon>
        <taxon>Pseudomonadati</taxon>
        <taxon>Pseudomonadota</taxon>
        <taxon>Betaproteobacteria</taxon>
        <taxon>Burkholderiales</taxon>
        <taxon>Burkholderiaceae</taxon>
        <taxon>Trinickia</taxon>
    </lineage>
</organism>
<dbReference type="KEGG" id="tvl:FAZ95_10055"/>
<gene>
    <name evidence="4" type="ORF">FAZ95_08835</name>
    <name evidence="3" type="ORF">FAZ95_10055</name>
    <name evidence="5" type="ORF">FAZ95_30060</name>
</gene>